<dbReference type="InterPro" id="IPR036188">
    <property type="entry name" value="FAD/NAD-bd_sf"/>
</dbReference>
<evidence type="ECO:0000313" key="14">
    <source>
        <dbReference type="Proteomes" id="UP001595912"/>
    </source>
</evidence>
<dbReference type="InterPro" id="IPR001613">
    <property type="entry name" value="Flavin_amine_oxidase"/>
</dbReference>
<dbReference type="SUPFAM" id="SSF51905">
    <property type="entry name" value="FAD/NAD(P)-binding domain"/>
    <property type="match status" value="1"/>
</dbReference>
<comment type="pathway">
    <text evidence="4">Porphyrin-containing compound metabolism; protoheme biosynthesis.</text>
</comment>
<comment type="cofactor">
    <cofactor evidence="2">
        <name>FAD</name>
        <dbReference type="ChEBI" id="CHEBI:57692"/>
    </cofactor>
</comment>
<evidence type="ECO:0000256" key="8">
    <source>
        <dbReference type="ARBA" id="ARBA00022630"/>
    </source>
</evidence>
<dbReference type="GO" id="GO:0004729">
    <property type="term" value="F:oxygen-dependent protoporphyrinogen oxidase activity"/>
    <property type="evidence" value="ECO:0007669"/>
    <property type="project" value="UniProtKB-EC"/>
</dbReference>
<dbReference type="InterPro" id="IPR002937">
    <property type="entry name" value="Amino_oxidase"/>
</dbReference>
<evidence type="ECO:0000256" key="7">
    <source>
        <dbReference type="ARBA" id="ARBA00019046"/>
    </source>
</evidence>
<dbReference type="PANTHER" id="PTHR42923">
    <property type="entry name" value="PROTOPORPHYRINOGEN OXIDASE"/>
    <property type="match status" value="1"/>
</dbReference>
<organism evidence="13 14">
    <name type="scientific">Dactylosporangium cerinum</name>
    <dbReference type="NCBI Taxonomy" id="1434730"/>
    <lineage>
        <taxon>Bacteria</taxon>
        <taxon>Bacillati</taxon>
        <taxon>Actinomycetota</taxon>
        <taxon>Actinomycetes</taxon>
        <taxon>Micromonosporales</taxon>
        <taxon>Micromonosporaceae</taxon>
        <taxon>Dactylosporangium</taxon>
    </lineage>
</organism>
<dbReference type="SUPFAM" id="SSF54373">
    <property type="entry name" value="FAD-linked reductases, C-terminal domain"/>
    <property type="match status" value="1"/>
</dbReference>
<evidence type="ECO:0000256" key="5">
    <source>
        <dbReference type="ARBA" id="ARBA00008310"/>
    </source>
</evidence>
<dbReference type="EMBL" id="JBHSIU010000004">
    <property type="protein sequence ID" value="MFC4996523.1"/>
    <property type="molecule type" value="Genomic_DNA"/>
</dbReference>
<dbReference type="EC" id="1.3.3.15" evidence="6"/>
<comment type="similarity">
    <text evidence="5">Belongs to the protoporphyrinogen/coproporphyrinogen oxidase family. Coproporphyrinogen III oxidase subfamily.</text>
</comment>
<dbReference type="RefSeq" id="WP_380112747.1">
    <property type="nucleotide sequence ID" value="NZ_JBHSIU010000004.1"/>
</dbReference>
<sequence length="464" mass="47897">MAARGMAGGVRRRVVVIGGGIAGLAAAHRLRERAPHLDVVLFDQGDRPGGKLRTVELAGGPVERGAESFLSGDPAGGPSAAVRLAEQVGLGDAIVHPATSKAAVAVDGGLHDLPPGTLMGIPVDTDPAQHPDLHPDLPGSGPLLRPGEDVTVGGLVRPRRGDLVVDRFVEPLLGGVYAGRADRLSLRMALPALADAAERSDTLTGAVRSALAARRSTPGAPVFSTVQGGMSRLVDAIAATLPDVRLGLPVRELRRHGTGWRLTVGSTRDASTVDADGVVLAVPATPAARLLSTVDGLAGVPLGYASVALVALALPATKLPELSGFLVPATDGFAVKAVTFFDQKWSHLRRPGLTLVRASVGRAGDEHQLQRTDPDLLDLVRDEVARLLGVDRLPDPVDAAVFRWGGGLPQYEPHHRDRVAALRAALTAHPAITVAGAAYDGVGIPACVTSGWTAADTLLEALEG</sequence>
<dbReference type="Pfam" id="PF01593">
    <property type="entry name" value="Amino_oxidase"/>
    <property type="match status" value="1"/>
</dbReference>
<keyword evidence="8" id="KW-0285">Flavoprotein</keyword>
<evidence type="ECO:0000256" key="11">
    <source>
        <dbReference type="ARBA" id="ARBA00023133"/>
    </source>
</evidence>
<accession>A0ABV9VMH9</accession>
<dbReference type="PRINTS" id="PR00757">
    <property type="entry name" value="AMINEOXDASEF"/>
</dbReference>
<keyword evidence="11" id="KW-0350">Heme biosynthesis</keyword>
<gene>
    <name evidence="13" type="primary">hemG</name>
    <name evidence="13" type="ORF">ACFPIJ_01635</name>
</gene>
<keyword evidence="10 13" id="KW-0560">Oxidoreductase</keyword>
<feature type="domain" description="Amine oxidase" evidence="12">
    <location>
        <begin position="21"/>
        <end position="459"/>
    </location>
</feature>
<evidence type="ECO:0000256" key="10">
    <source>
        <dbReference type="ARBA" id="ARBA00023002"/>
    </source>
</evidence>
<evidence type="ECO:0000256" key="2">
    <source>
        <dbReference type="ARBA" id="ARBA00001974"/>
    </source>
</evidence>
<keyword evidence="14" id="KW-1185">Reference proteome</keyword>
<reference evidence="14" key="1">
    <citation type="journal article" date="2019" name="Int. J. Syst. Evol. Microbiol.">
        <title>The Global Catalogue of Microorganisms (GCM) 10K type strain sequencing project: providing services to taxonomists for standard genome sequencing and annotation.</title>
        <authorList>
            <consortium name="The Broad Institute Genomics Platform"/>
            <consortium name="The Broad Institute Genome Sequencing Center for Infectious Disease"/>
            <person name="Wu L."/>
            <person name="Ma J."/>
        </authorList>
    </citation>
    <scope>NUCLEOTIDE SEQUENCE [LARGE SCALE GENOMIC DNA]</scope>
    <source>
        <strain evidence="14">CGMCC 4.7152</strain>
    </source>
</reference>
<comment type="function">
    <text evidence="3">Involved in coproporphyrin-dependent heme b biosynthesis. Catalyzes the oxidation of coproporphyrinogen III to coproporphyrin III.</text>
</comment>
<evidence type="ECO:0000259" key="12">
    <source>
        <dbReference type="Pfam" id="PF01593"/>
    </source>
</evidence>
<evidence type="ECO:0000256" key="6">
    <source>
        <dbReference type="ARBA" id="ARBA00012402"/>
    </source>
</evidence>
<evidence type="ECO:0000256" key="9">
    <source>
        <dbReference type="ARBA" id="ARBA00022827"/>
    </source>
</evidence>
<evidence type="ECO:0000256" key="1">
    <source>
        <dbReference type="ARBA" id="ARBA00001755"/>
    </source>
</evidence>
<evidence type="ECO:0000313" key="13">
    <source>
        <dbReference type="EMBL" id="MFC4996523.1"/>
    </source>
</evidence>
<dbReference type="Gene3D" id="3.90.660.20">
    <property type="entry name" value="Protoporphyrinogen oxidase, mitochondrial, domain 2"/>
    <property type="match status" value="1"/>
</dbReference>
<dbReference type="NCBIfam" id="TIGR00562">
    <property type="entry name" value="proto_IX_ox"/>
    <property type="match status" value="1"/>
</dbReference>
<keyword evidence="9" id="KW-0274">FAD</keyword>
<dbReference type="InterPro" id="IPR004572">
    <property type="entry name" value="Protoporphyrinogen_oxidase"/>
</dbReference>
<protein>
    <recommendedName>
        <fullName evidence="7">Coproporphyrinogen III oxidase</fullName>
        <ecNumber evidence="6">1.3.3.15</ecNumber>
    </recommendedName>
</protein>
<dbReference type="Gene3D" id="1.10.3110.10">
    <property type="entry name" value="protoporphyrinogen ix oxidase, domain 3"/>
    <property type="match status" value="1"/>
</dbReference>
<name>A0ABV9VMH9_9ACTN</name>
<comment type="catalytic activity">
    <reaction evidence="1">
        <text>coproporphyrinogen III + 3 O2 = coproporphyrin III + 3 H2O2</text>
        <dbReference type="Rhea" id="RHEA:43436"/>
        <dbReference type="ChEBI" id="CHEBI:15379"/>
        <dbReference type="ChEBI" id="CHEBI:16240"/>
        <dbReference type="ChEBI" id="CHEBI:57309"/>
        <dbReference type="ChEBI" id="CHEBI:131725"/>
        <dbReference type="EC" id="1.3.3.15"/>
    </reaction>
    <physiologicalReaction direction="left-to-right" evidence="1">
        <dbReference type="Rhea" id="RHEA:43437"/>
    </physiologicalReaction>
</comment>
<dbReference type="Gene3D" id="3.50.50.60">
    <property type="entry name" value="FAD/NAD(P)-binding domain"/>
    <property type="match status" value="1"/>
</dbReference>
<evidence type="ECO:0000256" key="3">
    <source>
        <dbReference type="ARBA" id="ARBA00002185"/>
    </source>
</evidence>
<evidence type="ECO:0000256" key="4">
    <source>
        <dbReference type="ARBA" id="ARBA00004744"/>
    </source>
</evidence>
<dbReference type="PANTHER" id="PTHR42923:SF3">
    <property type="entry name" value="PROTOPORPHYRINOGEN OXIDASE"/>
    <property type="match status" value="1"/>
</dbReference>
<dbReference type="InterPro" id="IPR050464">
    <property type="entry name" value="Zeta_carotene_desat/Oxidored"/>
</dbReference>
<comment type="caution">
    <text evidence="13">The sequence shown here is derived from an EMBL/GenBank/DDBJ whole genome shotgun (WGS) entry which is preliminary data.</text>
</comment>
<proteinExistence type="inferred from homology"/>
<dbReference type="Proteomes" id="UP001595912">
    <property type="component" value="Unassembled WGS sequence"/>
</dbReference>